<dbReference type="Proteomes" id="UP000249645">
    <property type="component" value="Unassembled WGS sequence"/>
</dbReference>
<protein>
    <submittedName>
        <fullName evidence="1">Endonuclease V</fullName>
    </submittedName>
</protein>
<evidence type="ECO:0000313" key="2">
    <source>
        <dbReference type="Proteomes" id="UP000249645"/>
    </source>
</evidence>
<organism evidence="1 2">
    <name type="scientific">Pseudopedobacter saltans</name>
    <dbReference type="NCBI Taxonomy" id="151895"/>
    <lineage>
        <taxon>Bacteria</taxon>
        <taxon>Pseudomonadati</taxon>
        <taxon>Bacteroidota</taxon>
        <taxon>Sphingobacteriia</taxon>
        <taxon>Sphingobacteriales</taxon>
        <taxon>Sphingobacteriaceae</taxon>
        <taxon>Pseudopedobacter</taxon>
    </lineage>
</organism>
<dbReference type="GO" id="GO:0006281">
    <property type="term" value="P:DNA repair"/>
    <property type="evidence" value="ECO:0007669"/>
    <property type="project" value="InterPro"/>
</dbReference>
<comment type="caution">
    <text evidence="1">The sequence shown here is derived from an EMBL/GenBank/DDBJ whole genome shotgun (WGS) entry which is preliminary data.</text>
</comment>
<dbReference type="AlphaFoldDB" id="A0A2W5GRH6"/>
<keyword evidence="1" id="KW-0255">Endonuclease</keyword>
<dbReference type="Gene3D" id="3.30.2170.10">
    <property type="entry name" value="archaeoglobus fulgidus dsm 4304 superfamily"/>
    <property type="match status" value="1"/>
</dbReference>
<evidence type="ECO:0000313" key="1">
    <source>
        <dbReference type="EMBL" id="PZP45842.1"/>
    </source>
</evidence>
<keyword evidence="1" id="KW-0540">Nuclease</keyword>
<keyword evidence="1" id="KW-0378">Hydrolase</keyword>
<dbReference type="Pfam" id="PF04493">
    <property type="entry name" value="Endonuclease_5"/>
    <property type="match status" value="1"/>
</dbReference>
<accession>A0A2W5GRH6</accession>
<dbReference type="EMBL" id="QFOI01000248">
    <property type="protein sequence ID" value="PZP45842.1"/>
    <property type="molecule type" value="Genomic_DNA"/>
</dbReference>
<name>A0A2W5GRH6_9SPHI</name>
<dbReference type="GO" id="GO:0004519">
    <property type="term" value="F:endonuclease activity"/>
    <property type="evidence" value="ECO:0007669"/>
    <property type="project" value="UniProtKB-KW"/>
</dbReference>
<reference evidence="1 2" key="1">
    <citation type="submission" date="2017-11" db="EMBL/GenBank/DDBJ databases">
        <title>Infants hospitalized years apart are colonized by the same room-sourced microbial strains.</title>
        <authorList>
            <person name="Brooks B."/>
            <person name="Olm M.R."/>
            <person name="Firek B.A."/>
            <person name="Baker R."/>
            <person name="Thomas B.C."/>
            <person name="Morowitz M.J."/>
            <person name="Banfield J.F."/>
        </authorList>
    </citation>
    <scope>NUCLEOTIDE SEQUENCE [LARGE SCALE GENOMIC DNA]</scope>
    <source>
        <strain evidence="1">S2_009_000_R2_76</strain>
    </source>
</reference>
<sequence>MILCFDTYYIGDKAKTISLAFTEWESFSGFEIFSEMKEGVAEYVPGEFYKRELPCILSLLSKINIDRIEAIVVDGFVYLNDIGKLGLGGYLYKELDGKIPVIGVAKTDFLSLVHYKRELLRGSSKNPLYITAIGMDLDVATQFVKSMHGDFRMPTLLKELDRLTKEKDG</sequence>
<dbReference type="InterPro" id="IPR007581">
    <property type="entry name" value="Endonuclease-V"/>
</dbReference>
<proteinExistence type="predicted"/>
<gene>
    <name evidence="1" type="ORF">DI598_12835</name>
</gene>